<dbReference type="EMBL" id="JBHRWO010000008">
    <property type="protein sequence ID" value="MFC3492458.1"/>
    <property type="molecule type" value="Genomic_DNA"/>
</dbReference>
<sequence>MPSITVLGLGAMGSAIAARLRVHGHAVTVWNRSPDKTEPHAEAGANAAATIEEAVAASDTVLVVLLDHASVRERLDPVAAELKGKTVVNLVTTTPNQARDTAAWAAEHDIPYVDGAIMAVPSMIGEPHARLLYSGDEHAYNAVLPVLEQLGTAEFTGEDPGVASLKDMALLSAMDLMVLGYVQAIAMMRTAGTPAVDTAAEVEAWLAAMLPHGRELAAIVDGGTYDTGGQSVDFDRFGIASLITASREQGVRADLLEPHQKLLEELAATGHGDSDWIRVIERLTIR</sequence>
<evidence type="ECO:0000313" key="5">
    <source>
        <dbReference type="EMBL" id="MFC3492458.1"/>
    </source>
</evidence>
<comment type="similarity">
    <text evidence="1">Belongs to the HIBADH-related family.</text>
</comment>
<accession>A0ABV7PYS8</accession>
<reference evidence="6" key="1">
    <citation type="journal article" date="2019" name="Int. J. Syst. Evol. Microbiol.">
        <title>The Global Catalogue of Microorganisms (GCM) 10K type strain sequencing project: providing services to taxonomists for standard genome sequencing and annotation.</title>
        <authorList>
            <consortium name="The Broad Institute Genomics Platform"/>
            <consortium name="The Broad Institute Genome Sequencing Center for Infectious Disease"/>
            <person name="Wu L."/>
            <person name="Ma J."/>
        </authorList>
    </citation>
    <scope>NUCLEOTIDE SEQUENCE [LARGE SCALE GENOMIC DNA]</scope>
    <source>
        <strain evidence="6">CGMCC 4.7396</strain>
    </source>
</reference>
<dbReference type="PANTHER" id="PTHR43580:SF2">
    <property type="entry name" value="CYTOKINE-LIKE NUCLEAR FACTOR N-PAC"/>
    <property type="match status" value="1"/>
</dbReference>
<dbReference type="SUPFAM" id="SSF51735">
    <property type="entry name" value="NAD(P)-binding Rossmann-fold domains"/>
    <property type="match status" value="1"/>
</dbReference>
<dbReference type="RefSeq" id="WP_387973107.1">
    <property type="nucleotide sequence ID" value="NZ_JBHRWO010000008.1"/>
</dbReference>
<evidence type="ECO:0000259" key="3">
    <source>
        <dbReference type="Pfam" id="PF03446"/>
    </source>
</evidence>
<dbReference type="InterPro" id="IPR015815">
    <property type="entry name" value="HIBADH-related"/>
</dbReference>
<evidence type="ECO:0000259" key="4">
    <source>
        <dbReference type="Pfam" id="PF21761"/>
    </source>
</evidence>
<dbReference type="InterPro" id="IPR013328">
    <property type="entry name" value="6PGD_dom2"/>
</dbReference>
<evidence type="ECO:0000256" key="1">
    <source>
        <dbReference type="ARBA" id="ARBA00009080"/>
    </source>
</evidence>
<evidence type="ECO:0000256" key="2">
    <source>
        <dbReference type="ARBA" id="ARBA00023002"/>
    </source>
</evidence>
<dbReference type="Proteomes" id="UP001595712">
    <property type="component" value="Unassembled WGS sequence"/>
</dbReference>
<dbReference type="EC" id="1.1.-.-" evidence="5"/>
<dbReference type="Gene3D" id="1.10.1040.10">
    <property type="entry name" value="N-(1-d-carboxylethyl)-l-norvaline Dehydrogenase, domain 2"/>
    <property type="match status" value="1"/>
</dbReference>
<dbReference type="Gene3D" id="3.40.50.720">
    <property type="entry name" value="NAD(P)-binding Rossmann-like Domain"/>
    <property type="match status" value="1"/>
</dbReference>
<comment type="caution">
    <text evidence="5">The sequence shown here is derived from an EMBL/GenBank/DDBJ whole genome shotgun (WGS) entry which is preliminary data.</text>
</comment>
<gene>
    <name evidence="5" type="ORF">ACFO8M_08175</name>
</gene>
<keyword evidence="6" id="KW-1185">Reference proteome</keyword>
<protein>
    <submittedName>
        <fullName evidence="5">NAD(P)-dependent oxidoreductase</fullName>
        <ecNumber evidence="5">1.1.-.-</ecNumber>
    </submittedName>
</protein>
<proteinExistence type="inferred from homology"/>
<organism evidence="5 6">
    <name type="scientific">Glycomyces rhizosphaerae</name>
    <dbReference type="NCBI Taxonomy" id="2054422"/>
    <lineage>
        <taxon>Bacteria</taxon>
        <taxon>Bacillati</taxon>
        <taxon>Actinomycetota</taxon>
        <taxon>Actinomycetes</taxon>
        <taxon>Glycomycetales</taxon>
        <taxon>Glycomycetaceae</taxon>
        <taxon>Glycomyces</taxon>
    </lineage>
</organism>
<dbReference type="Pfam" id="PF03446">
    <property type="entry name" value="NAD_binding_2"/>
    <property type="match status" value="1"/>
</dbReference>
<feature type="domain" description="NADPH-dependent reductive aminase-like C-terminal" evidence="4">
    <location>
        <begin position="159"/>
        <end position="283"/>
    </location>
</feature>
<feature type="domain" description="6-phosphogluconate dehydrogenase NADP-binding" evidence="3">
    <location>
        <begin position="4"/>
        <end position="152"/>
    </location>
</feature>
<dbReference type="GO" id="GO:0016491">
    <property type="term" value="F:oxidoreductase activity"/>
    <property type="evidence" value="ECO:0007669"/>
    <property type="project" value="UniProtKB-KW"/>
</dbReference>
<dbReference type="InterPro" id="IPR036291">
    <property type="entry name" value="NAD(P)-bd_dom_sf"/>
</dbReference>
<dbReference type="InterPro" id="IPR048666">
    <property type="entry name" value="RedAm-like_C"/>
</dbReference>
<dbReference type="InterPro" id="IPR006115">
    <property type="entry name" value="6PGDH_NADP-bd"/>
</dbReference>
<dbReference type="PANTHER" id="PTHR43580">
    <property type="entry name" value="OXIDOREDUCTASE GLYR1-RELATED"/>
    <property type="match status" value="1"/>
</dbReference>
<name>A0ABV7PYS8_9ACTN</name>
<keyword evidence="2 5" id="KW-0560">Oxidoreductase</keyword>
<dbReference type="Pfam" id="PF21761">
    <property type="entry name" value="RedAm-like_C"/>
    <property type="match status" value="1"/>
</dbReference>
<dbReference type="InterPro" id="IPR051265">
    <property type="entry name" value="HIBADH-related_NP60_sf"/>
</dbReference>
<dbReference type="PIRSF" id="PIRSF000103">
    <property type="entry name" value="HIBADH"/>
    <property type="match status" value="1"/>
</dbReference>
<evidence type="ECO:0000313" key="6">
    <source>
        <dbReference type="Proteomes" id="UP001595712"/>
    </source>
</evidence>